<dbReference type="OrthoDB" id="5394701at2759"/>
<feature type="compositionally biased region" description="Low complexity" evidence="1">
    <location>
        <begin position="561"/>
        <end position="576"/>
    </location>
</feature>
<dbReference type="AlphaFoldDB" id="N1PEF9"/>
<dbReference type="Gene3D" id="1.25.40.10">
    <property type="entry name" value="Tetratricopeptide repeat domain"/>
    <property type="match status" value="2"/>
</dbReference>
<gene>
    <name evidence="5" type="ORF">DOTSEDRAFT_56068</name>
</gene>
<dbReference type="STRING" id="675120.N1PEF9"/>
<dbReference type="SUPFAM" id="SSF52540">
    <property type="entry name" value="P-loop containing nucleoside triphosphate hydrolases"/>
    <property type="match status" value="1"/>
</dbReference>
<protein>
    <submittedName>
        <fullName evidence="5">Uncharacterized protein</fullName>
    </submittedName>
</protein>
<dbReference type="InterPro" id="IPR002182">
    <property type="entry name" value="NB-ARC"/>
</dbReference>
<dbReference type="GO" id="GO:0043531">
    <property type="term" value="F:ADP binding"/>
    <property type="evidence" value="ECO:0007669"/>
    <property type="project" value="InterPro"/>
</dbReference>
<organism evidence="5 6">
    <name type="scientific">Dothistroma septosporum (strain NZE10 / CBS 128990)</name>
    <name type="common">Red band needle blight fungus</name>
    <name type="synonym">Mycosphaerella pini</name>
    <dbReference type="NCBI Taxonomy" id="675120"/>
    <lineage>
        <taxon>Eukaryota</taxon>
        <taxon>Fungi</taxon>
        <taxon>Dikarya</taxon>
        <taxon>Ascomycota</taxon>
        <taxon>Pezizomycotina</taxon>
        <taxon>Dothideomycetes</taxon>
        <taxon>Dothideomycetidae</taxon>
        <taxon>Mycosphaerellales</taxon>
        <taxon>Mycosphaerellaceae</taxon>
        <taxon>Dothistroma</taxon>
    </lineage>
</organism>
<dbReference type="Pfam" id="PF00931">
    <property type="entry name" value="NB-ARC"/>
    <property type="match status" value="1"/>
</dbReference>
<dbReference type="HOGENOM" id="CLU_000288_125_7_1"/>
<accession>N1PEF9</accession>
<name>N1PEF9_DOTSN</name>
<proteinExistence type="predicted"/>
<feature type="region of interest" description="Disordered" evidence="1">
    <location>
        <begin position="550"/>
        <end position="581"/>
    </location>
</feature>
<dbReference type="PANTHER" id="PTHR35205">
    <property type="entry name" value="NB-ARC AND TPR DOMAIN PROTEIN"/>
    <property type="match status" value="1"/>
</dbReference>
<evidence type="ECO:0000256" key="1">
    <source>
        <dbReference type="SAM" id="MobiDB-lite"/>
    </source>
</evidence>
<feature type="domain" description="DUF7779" evidence="4">
    <location>
        <begin position="475"/>
        <end position="545"/>
    </location>
</feature>
<reference evidence="6" key="1">
    <citation type="journal article" date="2012" name="PLoS Genet.">
        <title>The genomes of the fungal plant pathogens Cladosporium fulvum and Dothistroma septosporum reveal adaptation to different hosts and lifestyles but also signatures of common ancestry.</title>
        <authorList>
            <person name="de Wit P.J.G.M."/>
            <person name="van der Burgt A."/>
            <person name="Oekmen B."/>
            <person name="Stergiopoulos I."/>
            <person name="Abd-Elsalam K.A."/>
            <person name="Aerts A.L."/>
            <person name="Bahkali A.H."/>
            <person name="Beenen H.G."/>
            <person name="Chettri P."/>
            <person name="Cox M.P."/>
            <person name="Datema E."/>
            <person name="de Vries R.P."/>
            <person name="Dhillon B."/>
            <person name="Ganley A.R."/>
            <person name="Griffiths S.A."/>
            <person name="Guo Y."/>
            <person name="Hamelin R.C."/>
            <person name="Henrissat B."/>
            <person name="Kabir M.S."/>
            <person name="Jashni M.K."/>
            <person name="Kema G."/>
            <person name="Klaubauf S."/>
            <person name="Lapidus A."/>
            <person name="Levasseur A."/>
            <person name="Lindquist E."/>
            <person name="Mehrabi R."/>
            <person name="Ohm R.A."/>
            <person name="Owen T.J."/>
            <person name="Salamov A."/>
            <person name="Schwelm A."/>
            <person name="Schijlen E."/>
            <person name="Sun H."/>
            <person name="van den Burg H.A."/>
            <person name="van Ham R.C.H.J."/>
            <person name="Zhang S."/>
            <person name="Goodwin S.B."/>
            <person name="Grigoriev I.V."/>
            <person name="Collemare J."/>
            <person name="Bradshaw R.E."/>
        </authorList>
    </citation>
    <scope>NUCLEOTIDE SEQUENCE [LARGE SCALE GENOMIC DNA]</scope>
    <source>
        <strain evidence="6">NZE10 / CBS 128990</strain>
    </source>
</reference>
<sequence>MSQPSSSLWQRVINEYKSKLTQDELDVISRTSDPATLVVSLQASGSVAQHSSRIQRVQSSIDKYGTILAVFGSAVPEASGLLWGSLGLLHKTSGSSRELHKLITSMIEDVCNSAPEFETYEKVLGQMRIVDSALLDLYTCILEFFLRANEYIKRSSGKMRHLGALPDPYELQELLKKALKLKESIQKAVSAANMAMHYKWHEEIKDIFSQITIQPKGTLPCHMIPYPHNPAFYGRADILRELTREIEPIQGGRKSFALHGMGGVGKTQIVLNYVYSCVRKYPIIFWINADSRVKLAQSFVDAAKRLGIEPEDSIRDSDTITQYLNKWLTETSENWLMVFDNADNLEELKQFWPAGQNGCIIVTSRNPMSATFAGRGTLVRNLPAEEGEQLFLSLLTNGGYQHSFERSKEVVKQLGCLPLAINQVALFLIEQDCPVEEFFDIYADSAHSTNTFVDLDPATPNLFYEHTLATTWAISIKRLQANTTSLLAILSCLDPDIIPEELLRKGSKQHSHLAFLDKPLTYRNAVGELLRNGLVSSLASQGPISVSATTTNLPLHGLPQSTSSSTSHASTTPSTSNAGKGVSVHRLVREAVFHQLDTTSQVSTFSAAVDLCLAMYPHPTRTNFRMMHAWSDCQKYLPHLIALNARAEKNDSLLGSPALAELFLYGGFYLYERRRPEDGIPLLMTAAKVCDAMTSGIDWFIRARIAECFGSLRFECSKFQESEADYRTALQIRLDALGHDSDDILLAHGYNGPALPITAQGRYSEALDLQQQALDIISKCTDDFTKRDMTFHLYHNMGRTLEAAGRPEEALRLHFHFGDEFGNGLRQPDSESGAVNQYAVGNCFLALAASKNTPGSSGGSDEYSKGVEYHTKALRTRRALVGEQGFYYGISLHKMGCIFQMDGSLNEAADAFLKASEIFSGALDAQRELARSFYRLSLVKRLLGNDLEADAILAEAWKIRTEATGEDATTAGSRMEDFDALVIYIHA</sequence>
<dbReference type="SUPFAM" id="SSF48452">
    <property type="entry name" value="TPR-like"/>
    <property type="match status" value="2"/>
</dbReference>
<dbReference type="Gene3D" id="3.40.50.300">
    <property type="entry name" value="P-loop containing nucleotide triphosphate hydrolases"/>
    <property type="match status" value="1"/>
</dbReference>
<dbReference type="eggNOG" id="KOG4658">
    <property type="taxonomic scope" value="Eukaryota"/>
</dbReference>
<feature type="domain" description="NB-ARC" evidence="2">
    <location>
        <begin position="252"/>
        <end position="368"/>
    </location>
</feature>
<evidence type="ECO:0000313" key="5">
    <source>
        <dbReference type="EMBL" id="EME41018.1"/>
    </source>
</evidence>
<dbReference type="InterPro" id="IPR056125">
    <property type="entry name" value="DUF7708"/>
</dbReference>
<keyword evidence="6" id="KW-1185">Reference proteome</keyword>
<dbReference type="InterPro" id="IPR011990">
    <property type="entry name" value="TPR-like_helical_dom_sf"/>
</dbReference>
<dbReference type="OMA" id="CSWYLYE"/>
<dbReference type="Pfam" id="PF24809">
    <property type="entry name" value="DUF7708"/>
    <property type="match status" value="1"/>
</dbReference>
<dbReference type="PANTHER" id="PTHR35205:SF1">
    <property type="entry name" value="ZU5 DOMAIN-CONTAINING PROTEIN"/>
    <property type="match status" value="1"/>
</dbReference>
<dbReference type="EMBL" id="KB446543">
    <property type="protein sequence ID" value="EME41018.1"/>
    <property type="molecule type" value="Genomic_DNA"/>
</dbReference>
<evidence type="ECO:0000313" key="6">
    <source>
        <dbReference type="Proteomes" id="UP000016933"/>
    </source>
</evidence>
<dbReference type="Proteomes" id="UP000016933">
    <property type="component" value="Unassembled WGS sequence"/>
</dbReference>
<evidence type="ECO:0000259" key="2">
    <source>
        <dbReference type="Pfam" id="PF00931"/>
    </source>
</evidence>
<dbReference type="Pfam" id="PF25000">
    <property type="entry name" value="DUF7779"/>
    <property type="match status" value="1"/>
</dbReference>
<dbReference type="InterPro" id="IPR056681">
    <property type="entry name" value="DUF7779"/>
</dbReference>
<evidence type="ECO:0000259" key="3">
    <source>
        <dbReference type="Pfam" id="PF24809"/>
    </source>
</evidence>
<reference evidence="5 6" key="2">
    <citation type="journal article" date="2012" name="PLoS Pathog.">
        <title>Diverse lifestyles and strategies of plant pathogenesis encoded in the genomes of eighteen Dothideomycetes fungi.</title>
        <authorList>
            <person name="Ohm R.A."/>
            <person name="Feau N."/>
            <person name="Henrissat B."/>
            <person name="Schoch C.L."/>
            <person name="Horwitz B.A."/>
            <person name="Barry K.W."/>
            <person name="Condon B.J."/>
            <person name="Copeland A.C."/>
            <person name="Dhillon B."/>
            <person name="Glaser F."/>
            <person name="Hesse C.N."/>
            <person name="Kosti I."/>
            <person name="LaButti K."/>
            <person name="Lindquist E.A."/>
            <person name="Lucas S."/>
            <person name="Salamov A.A."/>
            <person name="Bradshaw R.E."/>
            <person name="Ciuffetti L."/>
            <person name="Hamelin R.C."/>
            <person name="Kema G.H.J."/>
            <person name="Lawrence C."/>
            <person name="Scott J.A."/>
            <person name="Spatafora J.W."/>
            <person name="Turgeon B.G."/>
            <person name="de Wit P.J.G.M."/>
            <person name="Zhong S."/>
            <person name="Goodwin S.B."/>
            <person name="Grigoriev I.V."/>
        </authorList>
    </citation>
    <scope>NUCLEOTIDE SEQUENCE [LARGE SCALE GENOMIC DNA]</scope>
    <source>
        <strain evidence="6">NZE10 / CBS 128990</strain>
    </source>
</reference>
<feature type="domain" description="DUF7708" evidence="3">
    <location>
        <begin position="54"/>
        <end position="195"/>
    </location>
</feature>
<dbReference type="InterPro" id="IPR027417">
    <property type="entry name" value="P-loop_NTPase"/>
</dbReference>
<evidence type="ECO:0000259" key="4">
    <source>
        <dbReference type="Pfam" id="PF25000"/>
    </source>
</evidence>